<organism evidence="3 4">
    <name type="scientific">Oidiodendron maius (strain Zn)</name>
    <dbReference type="NCBI Taxonomy" id="913774"/>
    <lineage>
        <taxon>Eukaryota</taxon>
        <taxon>Fungi</taxon>
        <taxon>Dikarya</taxon>
        <taxon>Ascomycota</taxon>
        <taxon>Pezizomycotina</taxon>
        <taxon>Leotiomycetes</taxon>
        <taxon>Leotiomycetes incertae sedis</taxon>
        <taxon>Myxotrichaceae</taxon>
        <taxon>Oidiodendron</taxon>
    </lineage>
</organism>
<evidence type="ECO:0000256" key="1">
    <source>
        <dbReference type="SAM" id="MobiDB-lite"/>
    </source>
</evidence>
<dbReference type="HOGENOM" id="CLU_037787_1_0_1"/>
<dbReference type="InterPro" id="IPR047801">
    <property type="entry name" value="Peptidase_C45"/>
</dbReference>
<dbReference type="OrthoDB" id="189997at2759"/>
<dbReference type="Gene3D" id="1.10.10.2120">
    <property type="match status" value="1"/>
</dbReference>
<evidence type="ECO:0000313" key="3">
    <source>
        <dbReference type="EMBL" id="KIN01354.1"/>
    </source>
</evidence>
<dbReference type="PANTHER" id="PTHR34180">
    <property type="entry name" value="PEPTIDASE C45"/>
    <property type="match status" value="1"/>
</dbReference>
<keyword evidence="4" id="KW-1185">Reference proteome</keyword>
<dbReference type="InterPro" id="IPR047794">
    <property type="entry name" value="C45_proenzyme-like"/>
</dbReference>
<dbReference type="InterPro" id="IPR005079">
    <property type="entry name" value="Peptidase_C45_hydrolase"/>
</dbReference>
<sequence length="366" mass="39844">MVAEYIPPEKISLSGSSREIGLEHGRRLAGKIRSQMQIYESMFQHTSKLDWPSVRSIAREYASTIERLTPDLYEEMRGIAEGAGLVDVLDVVALNCRSEIALGLFSDGCTSLGWRMRREGEGDVVLAQNWDWVESVKKNLVMMSIETGGLPKVFMVTEAGIIGKIGFNSSSVGVCLNAIRAKPADSSKIPVHLALRICLSSPSAADAVSKLESLGGVASSAHILIADPSGPKGLELSPLGNAYLDPDDRGMVFHTNHFLSNKYVRETGWLSGSSIRLARVEELAREMDEKGEKVDGEILRKSIFADGFNAPQAICAQEDERLPVQSRVRTVFSIAMRLGEGSTPKGEVVWGRPGSGEEGPILDMPW</sequence>
<dbReference type="Pfam" id="PF03417">
    <property type="entry name" value="AAT"/>
    <property type="match status" value="1"/>
</dbReference>
<dbReference type="Proteomes" id="UP000054321">
    <property type="component" value="Unassembled WGS sequence"/>
</dbReference>
<dbReference type="InParanoid" id="A0A0C3CQP3"/>
<accession>A0A0C3CQP3</accession>
<dbReference type="NCBIfam" id="NF040521">
    <property type="entry name" value="C45_proenzyme"/>
    <property type="match status" value="1"/>
</dbReference>
<feature type="region of interest" description="Disordered" evidence="1">
    <location>
        <begin position="345"/>
        <end position="366"/>
    </location>
</feature>
<evidence type="ECO:0000259" key="2">
    <source>
        <dbReference type="Pfam" id="PF03417"/>
    </source>
</evidence>
<reference evidence="4" key="2">
    <citation type="submission" date="2015-01" db="EMBL/GenBank/DDBJ databases">
        <title>Evolutionary Origins and Diversification of the Mycorrhizal Mutualists.</title>
        <authorList>
            <consortium name="DOE Joint Genome Institute"/>
            <consortium name="Mycorrhizal Genomics Consortium"/>
            <person name="Kohler A."/>
            <person name="Kuo A."/>
            <person name="Nagy L.G."/>
            <person name="Floudas D."/>
            <person name="Copeland A."/>
            <person name="Barry K.W."/>
            <person name="Cichocki N."/>
            <person name="Veneault-Fourrey C."/>
            <person name="LaButti K."/>
            <person name="Lindquist E.A."/>
            <person name="Lipzen A."/>
            <person name="Lundell T."/>
            <person name="Morin E."/>
            <person name="Murat C."/>
            <person name="Riley R."/>
            <person name="Ohm R."/>
            <person name="Sun H."/>
            <person name="Tunlid A."/>
            <person name="Henrissat B."/>
            <person name="Grigoriev I.V."/>
            <person name="Hibbett D.S."/>
            <person name="Martin F."/>
        </authorList>
    </citation>
    <scope>NUCLEOTIDE SEQUENCE [LARGE SCALE GENOMIC DNA]</scope>
    <source>
        <strain evidence="4">Zn</strain>
    </source>
</reference>
<evidence type="ECO:0000313" key="4">
    <source>
        <dbReference type="Proteomes" id="UP000054321"/>
    </source>
</evidence>
<proteinExistence type="predicted"/>
<feature type="domain" description="Peptidase C45 hydrolase" evidence="2">
    <location>
        <begin position="119"/>
        <end position="292"/>
    </location>
</feature>
<protein>
    <recommendedName>
        <fullName evidence="2">Peptidase C45 hydrolase domain-containing protein</fullName>
    </recommendedName>
</protein>
<gene>
    <name evidence="3" type="ORF">OIDMADRAFT_41943</name>
</gene>
<dbReference type="AlphaFoldDB" id="A0A0C3CQP3"/>
<dbReference type="STRING" id="913774.A0A0C3CQP3"/>
<dbReference type="PANTHER" id="PTHR34180:SF1">
    <property type="entry name" value="BETA-ALANYL-DOPAMINE_CARCININE HYDROLASE"/>
    <property type="match status" value="1"/>
</dbReference>
<reference evidence="3 4" key="1">
    <citation type="submission" date="2014-04" db="EMBL/GenBank/DDBJ databases">
        <authorList>
            <consortium name="DOE Joint Genome Institute"/>
            <person name="Kuo A."/>
            <person name="Martino E."/>
            <person name="Perotto S."/>
            <person name="Kohler A."/>
            <person name="Nagy L.G."/>
            <person name="Floudas D."/>
            <person name="Copeland A."/>
            <person name="Barry K.W."/>
            <person name="Cichocki N."/>
            <person name="Veneault-Fourrey C."/>
            <person name="LaButti K."/>
            <person name="Lindquist E.A."/>
            <person name="Lipzen A."/>
            <person name="Lundell T."/>
            <person name="Morin E."/>
            <person name="Murat C."/>
            <person name="Sun H."/>
            <person name="Tunlid A."/>
            <person name="Henrissat B."/>
            <person name="Grigoriev I.V."/>
            <person name="Hibbett D.S."/>
            <person name="Martin F."/>
            <person name="Nordberg H.P."/>
            <person name="Cantor M.N."/>
            <person name="Hua S.X."/>
        </authorList>
    </citation>
    <scope>NUCLEOTIDE SEQUENCE [LARGE SCALE GENOMIC DNA]</scope>
    <source>
        <strain evidence="3 4">Zn</strain>
    </source>
</reference>
<dbReference type="Gene3D" id="3.60.60.10">
    <property type="entry name" value="Penicillin V Acylase, Chain A"/>
    <property type="match status" value="1"/>
</dbReference>
<dbReference type="EMBL" id="KN832876">
    <property type="protein sequence ID" value="KIN01354.1"/>
    <property type="molecule type" value="Genomic_DNA"/>
</dbReference>
<name>A0A0C3CQP3_OIDMZ</name>